<name>A0A328YRZ3_9FLAO</name>
<dbReference type="AlphaFoldDB" id="A0A328YRZ3"/>
<accession>A0A328YRZ3</accession>
<comment type="caution">
    <text evidence="1">The sequence shown here is derived from an EMBL/GenBank/DDBJ whole genome shotgun (WGS) entry which is preliminary data.</text>
</comment>
<sequence length="215" mass="23873">MKKHFFGIVLFISHSLLFGQYNDKDGNRIGLSGGLTQTNLLNTNFTVKPGNGFAGGLSVRGNFFDNWSMIYGMQFFANKFSIQSNLNQDVVYSLTGLKIRLLPSYNIIQDHLSFDFGPELQVNDKLAINGSDETKTLYGTSLKANQILEVSKVSANLYFGLSGGGKVVKLLLFYEYGLNNIFNKMNNDPELKTLNNGKTFQGKLGVLNGQILFNL</sequence>
<proteinExistence type="predicted"/>
<evidence type="ECO:0000313" key="2">
    <source>
        <dbReference type="Proteomes" id="UP000248840"/>
    </source>
</evidence>
<protein>
    <recommendedName>
        <fullName evidence="3">Outer membrane protein with beta-barrel domain</fullName>
    </recommendedName>
</protein>
<dbReference type="OrthoDB" id="1143271at2"/>
<evidence type="ECO:0008006" key="3">
    <source>
        <dbReference type="Google" id="ProtNLM"/>
    </source>
</evidence>
<dbReference type="RefSeq" id="WP_112112865.1">
    <property type="nucleotide sequence ID" value="NZ_QLSZ01000004.1"/>
</dbReference>
<gene>
    <name evidence="1" type="ORF">CLV55_104136</name>
</gene>
<dbReference type="EMBL" id="QLSZ01000004">
    <property type="protein sequence ID" value="RAR72876.1"/>
    <property type="molecule type" value="Genomic_DNA"/>
</dbReference>
<keyword evidence="2" id="KW-1185">Reference proteome</keyword>
<organism evidence="1 2">
    <name type="scientific">Flavobacterium aciduliphilum</name>
    <dbReference type="NCBI Taxonomy" id="1101402"/>
    <lineage>
        <taxon>Bacteria</taxon>
        <taxon>Pseudomonadati</taxon>
        <taxon>Bacteroidota</taxon>
        <taxon>Flavobacteriia</taxon>
        <taxon>Flavobacteriales</taxon>
        <taxon>Flavobacteriaceae</taxon>
        <taxon>Flavobacterium</taxon>
    </lineage>
</organism>
<reference evidence="1 2" key="1">
    <citation type="submission" date="2018-06" db="EMBL/GenBank/DDBJ databases">
        <title>Genomic Encyclopedia of Archaeal and Bacterial Type Strains, Phase II (KMG-II): from individual species to whole genera.</title>
        <authorList>
            <person name="Goeker M."/>
        </authorList>
    </citation>
    <scope>NUCLEOTIDE SEQUENCE [LARGE SCALE GENOMIC DNA]</scope>
    <source>
        <strain evidence="1 2">DSM 25663</strain>
    </source>
</reference>
<dbReference type="Proteomes" id="UP000248840">
    <property type="component" value="Unassembled WGS sequence"/>
</dbReference>
<evidence type="ECO:0000313" key="1">
    <source>
        <dbReference type="EMBL" id="RAR72876.1"/>
    </source>
</evidence>